<feature type="compositionally biased region" description="Low complexity" evidence="1">
    <location>
        <begin position="21"/>
        <end position="54"/>
    </location>
</feature>
<evidence type="ECO:0000256" key="1">
    <source>
        <dbReference type="SAM" id="MobiDB-lite"/>
    </source>
</evidence>
<evidence type="ECO:0000313" key="2">
    <source>
        <dbReference type="EMBL" id="RKP00928.1"/>
    </source>
</evidence>
<name>A0A4P9X6W2_9FUNG</name>
<dbReference type="Proteomes" id="UP000274922">
    <property type="component" value="Unassembled WGS sequence"/>
</dbReference>
<organism evidence="2 3">
    <name type="scientific">Caulochytrium protostelioides</name>
    <dbReference type="NCBI Taxonomy" id="1555241"/>
    <lineage>
        <taxon>Eukaryota</taxon>
        <taxon>Fungi</taxon>
        <taxon>Fungi incertae sedis</taxon>
        <taxon>Chytridiomycota</taxon>
        <taxon>Chytridiomycota incertae sedis</taxon>
        <taxon>Chytridiomycetes</taxon>
        <taxon>Caulochytriales</taxon>
        <taxon>Caulochytriaceae</taxon>
        <taxon>Caulochytrium</taxon>
    </lineage>
</organism>
<keyword evidence="3" id="KW-1185">Reference proteome</keyword>
<dbReference type="EMBL" id="ML014192">
    <property type="protein sequence ID" value="RKP00928.1"/>
    <property type="molecule type" value="Genomic_DNA"/>
</dbReference>
<protein>
    <submittedName>
        <fullName evidence="2">Uncharacterized protein</fullName>
    </submittedName>
</protein>
<dbReference type="AlphaFoldDB" id="A0A4P9X6W2"/>
<proteinExistence type="predicted"/>
<accession>A0A4P9X6W2</accession>
<evidence type="ECO:0000313" key="3">
    <source>
        <dbReference type="Proteomes" id="UP000274922"/>
    </source>
</evidence>
<reference evidence="3" key="1">
    <citation type="journal article" date="2018" name="Nat. Microbiol.">
        <title>Leveraging single-cell genomics to expand the fungal tree of life.</title>
        <authorList>
            <person name="Ahrendt S.R."/>
            <person name="Quandt C.A."/>
            <person name="Ciobanu D."/>
            <person name="Clum A."/>
            <person name="Salamov A."/>
            <person name="Andreopoulos B."/>
            <person name="Cheng J.F."/>
            <person name="Woyke T."/>
            <person name="Pelin A."/>
            <person name="Henrissat B."/>
            <person name="Reynolds N.K."/>
            <person name="Benny G.L."/>
            <person name="Smith M.E."/>
            <person name="James T.Y."/>
            <person name="Grigoriev I.V."/>
        </authorList>
    </citation>
    <scope>NUCLEOTIDE SEQUENCE [LARGE SCALE GENOMIC DNA]</scope>
    <source>
        <strain evidence="3">ATCC 52028</strain>
    </source>
</reference>
<feature type="region of interest" description="Disordered" evidence="1">
    <location>
        <begin position="1"/>
        <end position="56"/>
    </location>
</feature>
<gene>
    <name evidence="2" type="ORF">CXG81DRAFT_19201</name>
</gene>
<sequence length="261" mass="27266">MPAPDRTPVKPWGPGRPAPRTPAAVAAAAAADPATTDAADPAAAAPPAHGAAAAWRDRVRSDYRERVRSSRAQQIQSRRQIGAAFRGPAADAGPAGSAAEALAIPDAAAPRAHEQAADDALRRMMEAELRAVLADAQARGTLSLDEAMMMEHELRAETAAFWEEEPPMPDDAVAAGATGAAGDVVAPEETVCMCCGRGFLRVRYPLPTPPSSSHGAASASDPAPSNRMIECDACPMRITIPPHGTLYATLADMDDRIRQHT</sequence>